<dbReference type="EMBL" id="BMFQ01000002">
    <property type="protein sequence ID" value="GGG48572.1"/>
    <property type="molecule type" value="Genomic_DNA"/>
</dbReference>
<keyword evidence="3" id="KW-1185">Reference proteome</keyword>
<dbReference type="InterPro" id="IPR034660">
    <property type="entry name" value="DinB/YfiT-like"/>
</dbReference>
<reference evidence="2" key="1">
    <citation type="journal article" date="2014" name="Int. J. Syst. Evol. Microbiol.">
        <title>Complete genome sequence of Corynebacterium casei LMG S-19264T (=DSM 44701T), isolated from a smear-ripened cheese.</title>
        <authorList>
            <consortium name="US DOE Joint Genome Institute (JGI-PGF)"/>
            <person name="Walter F."/>
            <person name="Albersmeier A."/>
            <person name="Kalinowski J."/>
            <person name="Ruckert C."/>
        </authorList>
    </citation>
    <scope>NUCLEOTIDE SEQUENCE</scope>
    <source>
        <strain evidence="2">CGMCC 1.12751</strain>
    </source>
</reference>
<dbReference type="Proteomes" id="UP000625976">
    <property type="component" value="Unassembled WGS sequence"/>
</dbReference>
<name>A0A917GJV9_9FLAO</name>
<dbReference type="RefSeq" id="WP_188464346.1">
    <property type="nucleotide sequence ID" value="NZ_BMFQ01000002.1"/>
</dbReference>
<dbReference type="Gene3D" id="1.20.120.450">
    <property type="entry name" value="dinb family like domain"/>
    <property type="match status" value="1"/>
</dbReference>
<sequence>MYVNDLLEKEYGEFYANYVKLAGSKDLISGIASSLQETLTFLKSIPDDKLEYRYQEAKWTIKDVIQHMIDTERIFAYRALRFARRDTVSLAGFEENAYASVANANDRTRKDLFKEYQLVRESTLMLFKGMDVDMLMQIGEASGVNMSVRAIGFVTIGHEKHHCQIIESRYL</sequence>
<dbReference type="AlphaFoldDB" id="A0A917GJV9"/>
<feature type="domain" description="DinB-like" evidence="1">
    <location>
        <begin position="35"/>
        <end position="166"/>
    </location>
</feature>
<evidence type="ECO:0000313" key="2">
    <source>
        <dbReference type="EMBL" id="GGG48572.1"/>
    </source>
</evidence>
<evidence type="ECO:0000313" key="3">
    <source>
        <dbReference type="Proteomes" id="UP000625976"/>
    </source>
</evidence>
<gene>
    <name evidence="2" type="ORF">GCM10010976_19890</name>
</gene>
<comment type="caution">
    <text evidence="2">The sequence shown here is derived from an EMBL/GenBank/DDBJ whole genome shotgun (WGS) entry which is preliminary data.</text>
</comment>
<accession>A0A917GJV9</accession>
<organism evidence="2 3">
    <name type="scientific">Bizionia arctica</name>
    <dbReference type="NCBI Taxonomy" id="1495645"/>
    <lineage>
        <taxon>Bacteria</taxon>
        <taxon>Pseudomonadati</taxon>
        <taxon>Bacteroidota</taxon>
        <taxon>Flavobacteriia</taxon>
        <taxon>Flavobacteriales</taxon>
        <taxon>Flavobacteriaceae</taxon>
        <taxon>Bizionia</taxon>
    </lineage>
</organism>
<dbReference type="InterPro" id="IPR024775">
    <property type="entry name" value="DinB-like"/>
</dbReference>
<proteinExistence type="predicted"/>
<reference evidence="2" key="2">
    <citation type="submission" date="2020-09" db="EMBL/GenBank/DDBJ databases">
        <authorList>
            <person name="Sun Q."/>
            <person name="Zhou Y."/>
        </authorList>
    </citation>
    <scope>NUCLEOTIDE SEQUENCE</scope>
    <source>
        <strain evidence="2">CGMCC 1.12751</strain>
    </source>
</reference>
<protein>
    <submittedName>
        <fullName evidence="2">DNA damage-inducible protein DinB</fullName>
    </submittedName>
</protein>
<dbReference type="Pfam" id="PF12867">
    <property type="entry name" value="DinB_2"/>
    <property type="match status" value="1"/>
</dbReference>
<evidence type="ECO:0000259" key="1">
    <source>
        <dbReference type="Pfam" id="PF12867"/>
    </source>
</evidence>
<dbReference type="SUPFAM" id="SSF109854">
    <property type="entry name" value="DinB/YfiT-like putative metalloenzymes"/>
    <property type="match status" value="1"/>
</dbReference>